<proteinExistence type="predicted"/>
<gene>
    <name evidence="1" type="ORF">GWC95_01345</name>
</gene>
<protein>
    <submittedName>
        <fullName evidence="1">Uncharacterized protein</fullName>
    </submittedName>
</protein>
<evidence type="ECO:0000313" key="2">
    <source>
        <dbReference type="Proteomes" id="UP000753802"/>
    </source>
</evidence>
<evidence type="ECO:0000313" key="1">
    <source>
        <dbReference type="EMBL" id="NCI48548.1"/>
    </source>
</evidence>
<keyword evidence="2" id="KW-1185">Reference proteome</keyword>
<dbReference type="Proteomes" id="UP000753802">
    <property type="component" value="Unassembled WGS sequence"/>
</dbReference>
<sequence>MKTQNTNFFKALGQAQLDNLVKEVKETVAVNVAQVNQKNAFGVVDLWNLERSRKTRIARRHFA</sequence>
<name>A0ABW9ZTL6_9BACT</name>
<accession>A0ABW9ZTL6</accession>
<dbReference type="RefSeq" id="WP_161816869.1">
    <property type="nucleotide sequence ID" value="NZ_JAACJS010000002.1"/>
</dbReference>
<organism evidence="1 2">
    <name type="scientific">Sediminibacterium roseum</name>
    <dbReference type="NCBI Taxonomy" id="1978412"/>
    <lineage>
        <taxon>Bacteria</taxon>
        <taxon>Pseudomonadati</taxon>
        <taxon>Bacteroidota</taxon>
        <taxon>Chitinophagia</taxon>
        <taxon>Chitinophagales</taxon>
        <taxon>Chitinophagaceae</taxon>
        <taxon>Sediminibacterium</taxon>
    </lineage>
</organism>
<reference evidence="1 2" key="1">
    <citation type="submission" date="2020-01" db="EMBL/GenBank/DDBJ databases">
        <title>Genome analysis.</title>
        <authorList>
            <person name="Wu S."/>
            <person name="Wang G."/>
        </authorList>
    </citation>
    <scope>NUCLEOTIDE SEQUENCE [LARGE SCALE GENOMIC DNA]</scope>
    <source>
        <strain evidence="1 2">SYL130</strain>
    </source>
</reference>
<comment type="caution">
    <text evidence="1">The sequence shown here is derived from an EMBL/GenBank/DDBJ whole genome shotgun (WGS) entry which is preliminary data.</text>
</comment>
<dbReference type="EMBL" id="JAACJS010000002">
    <property type="protein sequence ID" value="NCI48548.1"/>
    <property type="molecule type" value="Genomic_DNA"/>
</dbReference>